<organism evidence="1 2">
    <name type="scientific">Sporomusa sphaeroides DSM 2875</name>
    <dbReference type="NCBI Taxonomy" id="1337886"/>
    <lineage>
        <taxon>Bacteria</taxon>
        <taxon>Bacillati</taxon>
        <taxon>Bacillota</taxon>
        <taxon>Negativicutes</taxon>
        <taxon>Selenomonadales</taxon>
        <taxon>Sporomusaceae</taxon>
        <taxon>Sporomusa</taxon>
    </lineage>
</organism>
<comment type="caution">
    <text evidence="1">The sequence shown here is derived from an EMBL/GenBank/DDBJ whole genome shotgun (WGS) entry which is preliminary data.</text>
</comment>
<dbReference type="EMBL" id="FCOW01000040">
    <property type="protein sequence ID" value="CVK21607.1"/>
    <property type="molecule type" value="Genomic_DNA"/>
</dbReference>
<keyword evidence="2" id="KW-1185">Reference proteome</keyword>
<evidence type="ECO:0008006" key="3">
    <source>
        <dbReference type="Google" id="ProtNLM"/>
    </source>
</evidence>
<accession>A0ABM9WAR0</accession>
<sequence length="174" mass="19817">MPRDMTTTILLYGHIITETSEWLKWYDYAIQQIKSIGFVPNYIGVKGESFNSTKLTTIKRTEAKLKESFQRNEVINRISLYSLPDNFKTAAFDYDVYLSRDTDTGGNANVMITVSSSTFSQLNHQTLVDNLKSHIQFSSGQIFEMIGEDPLIYALKANPPTSFKTLRVIAELKK</sequence>
<evidence type="ECO:0000313" key="1">
    <source>
        <dbReference type="EMBL" id="CVK21607.1"/>
    </source>
</evidence>
<reference evidence="1 2" key="1">
    <citation type="submission" date="2016-01" db="EMBL/GenBank/DDBJ databases">
        <authorList>
            <person name="Brown R."/>
        </authorList>
    </citation>
    <scope>NUCLEOTIDE SEQUENCE [LARGE SCALE GENOMIC DNA]</scope>
    <source>
        <strain evidence="1">Sporomusa sphaeroides DSM 2875</strain>
    </source>
</reference>
<gene>
    <name evidence="1" type="ORF">SSPH_04299</name>
</gene>
<name>A0ABM9WAR0_9FIRM</name>
<proteinExistence type="predicted"/>
<protein>
    <recommendedName>
        <fullName evidence="3">GyrI-like small molecule binding domain-containing protein</fullName>
    </recommendedName>
</protein>
<dbReference type="Proteomes" id="UP000245702">
    <property type="component" value="Unassembled WGS sequence"/>
</dbReference>
<evidence type="ECO:0000313" key="2">
    <source>
        <dbReference type="Proteomes" id="UP000245702"/>
    </source>
</evidence>